<dbReference type="STRING" id="930992.A0A0C9ZTU5"/>
<reference evidence="2 3" key="1">
    <citation type="submission" date="2014-04" db="EMBL/GenBank/DDBJ databases">
        <authorList>
            <consortium name="DOE Joint Genome Institute"/>
            <person name="Kuo A."/>
            <person name="Ruytinx J."/>
            <person name="Rineau F."/>
            <person name="Colpaert J."/>
            <person name="Kohler A."/>
            <person name="Nagy L.G."/>
            <person name="Floudas D."/>
            <person name="Copeland A."/>
            <person name="Barry K.W."/>
            <person name="Cichocki N."/>
            <person name="Veneault-Fourrey C."/>
            <person name="LaButti K."/>
            <person name="Lindquist E.A."/>
            <person name="Lipzen A."/>
            <person name="Lundell T."/>
            <person name="Morin E."/>
            <person name="Murat C."/>
            <person name="Sun H."/>
            <person name="Tunlid A."/>
            <person name="Henrissat B."/>
            <person name="Grigoriev I.V."/>
            <person name="Hibbett D.S."/>
            <person name="Martin F."/>
            <person name="Nordberg H.P."/>
            <person name="Cantor M.N."/>
            <person name="Hua S.X."/>
        </authorList>
    </citation>
    <scope>NUCLEOTIDE SEQUENCE [LARGE SCALE GENOMIC DNA]</scope>
    <source>
        <strain evidence="2 3">UH-Slu-Lm8-n1</strain>
    </source>
</reference>
<dbReference type="InterPro" id="IPR013762">
    <property type="entry name" value="Integrase-like_cat_sf"/>
</dbReference>
<name>A0A0C9ZTU5_9AGAM</name>
<reference evidence="3" key="2">
    <citation type="submission" date="2015-01" db="EMBL/GenBank/DDBJ databases">
        <title>Evolutionary Origins and Diversification of the Mycorrhizal Mutualists.</title>
        <authorList>
            <consortium name="DOE Joint Genome Institute"/>
            <consortium name="Mycorrhizal Genomics Consortium"/>
            <person name="Kohler A."/>
            <person name="Kuo A."/>
            <person name="Nagy L.G."/>
            <person name="Floudas D."/>
            <person name="Copeland A."/>
            <person name="Barry K.W."/>
            <person name="Cichocki N."/>
            <person name="Veneault-Fourrey C."/>
            <person name="LaButti K."/>
            <person name="Lindquist E.A."/>
            <person name="Lipzen A."/>
            <person name="Lundell T."/>
            <person name="Morin E."/>
            <person name="Murat C."/>
            <person name="Riley R."/>
            <person name="Ohm R."/>
            <person name="Sun H."/>
            <person name="Tunlid A."/>
            <person name="Henrissat B."/>
            <person name="Grigoriev I.V."/>
            <person name="Hibbett D.S."/>
            <person name="Martin F."/>
        </authorList>
    </citation>
    <scope>NUCLEOTIDE SEQUENCE [LARGE SCALE GENOMIC DNA]</scope>
    <source>
        <strain evidence="3">UH-Slu-Lm8-n1</strain>
    </source>
</reference>
<dbReference type="AlphaFoldDB" id="A0A0C9ZTU5"/>
<organism evidence="2 3">
    <name type="scientific">Suillus luteus UH-Slu-Lm8-n1</name>
    <dbReference type="NCBI Taxonomy" id="930992"/>
    <lineage>
        <taxon>Eukaryota</taxon>
        <taxon>Fungi</taxon>
        <taxon>Dikarya</taxon>
        <taxon>Basidiomycota</taxon>
        <taxon>Agaricomycotina</taxon>
        <taxon>Agaricomycetes</taxon>
        <taxon>Agaricomycetidae</taxon>
        <taxon>Boletales</taxon>
        <taxon>Suillineae</taxon>
        <taxon>Suillaceae</taxon>
        <taxon>Suillus</taxon>
    </lineage>
</organism>
<dbReference type="GO" id="GO:0006310">
    <property type="term" value="P:DNA recombination"/>
    <property type="evidence" value="ECO:0007669"/>
    <property type="project" value="UniProtKB-KW"/>
</dbReference>
<evidence type="ECO:0000313" key="2">
    <source>
        <dbReference type="EMBL" id="KIK32746.1"/>
    </source>
</evidence>
<dbReference type="InParanoid" id="A0A0C9ZTU5"/>
<evidence type="ECO:0000256" key="1">
    <source>
        <dbReference type="ARBA" id="ARBA00023172"/>
    </source>
</evidence>
<keyword evidence="1" id="KW-0233">DNA recombination</keyword>
<dbReference type="PANTHER" id="PTHR34605:SF4">
    <property type="entry name" value="DNA ADENINE METHYLTRANSFERASE"/>
    <property type="match status" value="1"/>
</dbReference>
<keyword evidence="3" id="KW-1185">Reference proteome</keyword>
<gene>
    <name evidence="2" type="ORF">CY34DRAFT_27163</name>
</gene>
<dbReference type="InterPro" id="IPR052925">
    <property type="entry name" value="Phage_Integrase-like_Recomb"/>
</dbReference>
<dbReference type="GO" id="GO:0003677">
    <property type="term" value="F:DNA binding"/>
    <property type="evidence" value="ECO:0007669"/>
    <property type="project" value="InterPro"/>
</dbReference>
<evidence type="ECO:0000313" key="3">
    <source>
        <dbReference type="Proteomes" id="UP000054485"/>
    </source>
</evidence>
<dbReference type="GO" id="GO:0015074">
    <property type="term" value="P:DNA integration"/>
    <property type="evidence" value="ECO:0007669"/>
    <property type="project" value="InterPro"/>
</dbReference>
<dbReference type="HOGENOM" id="CLU_003292_9_2_1"/>
<sequence length="101" mass="11470">MTRAWFLSRCNKVWKDAGLVELTGHCFRIGGATELLLRGVPPDVIAVQGRWKSRAFLDYWRKIDSILPLFVTSSFSDARVAMIHASMDSFTRRYISTVSST</sequence>
<dbReference type="Gene3D" id="1.10.443.10">
    <property type="entry name" value="Intergrase catalytic core"/>
    <property type="match status" value="1"/>
</dbReference>
<dbReference type="SUPFAM" id="SSF56349">
    <property type="entry name" value="DNA breaking-rejoining enzymes"/>
    <property type="match status" value="1"/>
</dbReference>
<protein>
    <submittedName>
        <fullName evidence="2">Uncharacterized protein</fullName>
    </submittedName>
</protein>
<dbReference type="OrthoDB" id="2681442at2759"/>
<proteinExistence type="predicted"/>
<dbReference type="Proteomes" id="UP000054485">
    <property type="component" value="Unassembled WGS sequence"/>
</dbReference>
<dbReference type="InterPro" id="IPR011010">
    <property type="entry name" value="DNA_brk_join_enz"/>
</dbReference>
<accession>A0A0C9ZTU5</accession>
<dbReference type="PANTHER" id="PTHR34605">
    <property type="entry name" value="PHAGE_INTEGRASE DOMAIN-CONTAINING PROTEIN"/>
    <property type="match status" value="1"/>
</dbReference>
<dbReference type="EMBL" id="KN836128">
    <property type="protein sequence ID" value="KIK32746.1"/>
    <property type="molecule type" value="Genomic_DNA"/>
</dbReference>